<proteinExistence type="predicted"/>
<dbReference type="Proteomes" id="UP001159363">
    <property type="component" value="Chromosome 15"/>
</dbReference>
<sequence length="157" mass="16519">MSGDDGHLRVPAGKPVTRGVLPRPGFTPHSSMDWHRNEGAGEAGYPRENPQPAASSGTIPASAKPGSDPAGNRTGFAQMGGEQSLVRDLRLIGRARPLARDLCLIGRARSLAWDLCLINRASFLARDLGSDSQSEVSGTGLGSDWQSAVSRMGLVSE</sequence>
<evidence type="ECO:0000256" key="1">
    <source>
        <dbReference type="SAM" id="MobiDB-lite"/>
    </source>
</evidence>
<evidence type="ECO:0000313" key="3">
    <source>
        <dbReference type="Proteomes" id="UP001159363"/>
    </source>
</evidence>
<comment type="caution">
    <text evidence="2">The sequence shown here is derived from an EMBL/GenBank/DDBJ whole genome shotgun (WGS) entry which is preliminary data.</text>
</comment>
<reference evidence="2 3" key="1">
    <citation type="submission" date="2023-02" db="EMBL/GenBank/DDBJ databases">
        <title>LHISI_Scaffold_Assembly.</title>
        <authorList>
            <person name="Stuart O.P."/>
            <person name="Cleave R."/>
            <person name="Magrath M.J.L."/>
            <person name="Mikheyev A.S."/>
        </authorList>
    </citation>
    <scope>NUCLEOTIDE SEQUENCE [LARGE SCALE GENOMIC DNA]</scope>
    <source>
        <strain evidence="2">Daus_M_001</strain>
        <tissue evidence="2">Leg muscle</tissue>
    </source>
</reference>
<gene>
    <name evidence="2" type="ORF">PR048_032280</name>
</gene>
<evidence type="ECO:0000313" key="2">
    <source>
        <dbReference type="EMBL" id="KAJ8866437.1"/>
    </source>
</evidence>
<name>A0ABQ9G1S5_9NEOP</name>
<protein>
    <submittedName>
        <fullName evidence="2">Uncharacterized protein</fullName>
    </submittedName>
</protein>
<organism evidence="2 3">
    <name type="scientific">Dryococelus australis</name>
    <dbReference type="NCBI Taxonomy" id="614101"/>
    <lineage>
        <taxon>Eukaryota</taxon>
        <taxon>Metazoa</taxon>
        <taxon>Ecdysozoa</taxon>
        <taxon>Arthropoda</taxon>
        <taxon>Hexapoda</taxon>
        <taxon>Insecta</taxon>
        <taxon>Pterygota</taxon>
        <taxon>Neoptera</taxon>
        <taxon>Polyneoptera</taxon>
        <taxon>Phasmatodea</taxon>
        <taxon>Verophasmatodea</taxon>
        <taxon>Anareolatae</taxon>
        <taxon>Phasmatidae</taxon>
        <taxon>Eurycanthinae</taxon>
        <taxon>Dryococelus</taxon>
    </lineage>
</organism>
<dbReference type="EMBL" id="JARBHB010000016">
    <property type="protein sequence ID" value="KAJ8866437.1"/>
    <property type="molecule type" value="Genomic_DNA"/>
</dbReference>
<feature type="region of interest" description="Disordered" evidence="1">
    <location>
        <begin position="1"/>
        <end position="80"/>
    </location>
</feature>
<accession>A0ABQ9G1S5</accession>
<keyword evidence="3" id="KW-1185">Reference proteome</keyword>